<evidence type="ECO:0000256" key="2">
    <source>
        <dbReference type="ARBA" id="ARBA00022737"/>
    </source>
</evidence>
<reference evidence="4 5" key="1">
    <citation type="submission" date="2012-08" db="EMBL/GenBank/DDBJ databases">
        <title>Oryza genome evolution.</title>
        <authorList>
            <person name="Wing R.A."/>
        </authorList>
    </citation>
    <scope>NUCLEOTIDE SEQUENCE</scope>
</reference>
<evidence type="ECO:0000313" key="4">
    <source>
        <dbReference type="EnsemblPlants" id="LPERR09G05310.2"/>
    </source>
</evidence>
<organism evidence="4 5">
    <name type="scientific">Leersia perrieri</name>
    <dbReference type="NCBI Taxonomy" id="77586"/>
    <lineage>
        <taxon>Eukaryota</taxon>
        <taxon>Viridiplantae</taxon>
        <taxon>Streptophyta</taxon>
        <taxon>Embryophyta</taxon>
        <taxon>Tracheophyta</taxon>
        <taxon>Spermatophyta</taxon>
        <taxon>Magnoliopsida</taxon>
        <taxon>Liliopsida</taxon>
        <taxon>Poales</taxon>
        <taxon>Poaceae</taxon>
        <taxon>BOP clade</taxon>
        <taxon>Oryzoideae</taxon>
        <taxon>Oryzeae</taxon>
        <taxon>Oryzinae</taxon>
        <taxon>Leersia</taxon>
    </lineage>
</organism>
<evidence type="ECO:0000259" key="3">
    <source>
        <dbReference type="PROSITE" id="PS51473"/>
    </source>
</evidence>
<dbReference type="InterPro" id="IPR038408">
    <property type="entry name" value="GNK2_sf"/>
</dbReference>
<dbReference type="Gene3D" id="3.30.430.20">
    <property type="entry name" value="Gnk2 domain, C-X8-C-X2-C motif"/>
    <property type="match status" value="1"/>
</dbReference>
<name>A0A0D9XD16_9ORYZ</name>
<reference evidence="5" key="2">
    <citation type="submission" date="2013-12" db="EMBL/GenBank/DDBJ databases">
        <authorList>
            <person name="Yu Y."/>
            <person name="Lee S."/>
            <person name="de Baynast K."/>
            <person name="Wissotski M."/>
            <person name="Liu L."/>
            <person name="Talag J."/>
            <person name="Goicoechea J."/>
            <person name="Angelova A."/>
            <person name="Jetty R."/>
            <person name="Kudrna D."/>
            <person name="Golser W."/>
            <person name="Rivera L."/>
            <person name="Zhang J."/>
            <person name="Wing R."/>
        </authorList>
    </citation>
    <scope>NUCLEOTIDE SEQUENCE</scope>
</reference>
<proteinExistence type="predicted"/>
<dbReference type="EnsemblPlants" id="LPERR09G05310.2">
    <property type="protein sequence ID" value="LPERR09G05310.2"/>
    <property type="gene ID" value="LPERR09G05310"/>
</dbReference>
<evidence type="ECO:0000256" key="1">
    <source>
        <dbReference type="ARBA" id="ARBA00022729"/>
    </source>
</evidence>
<protein>
    <recommendedName>
        <fullName evidence="3">Gnk2-homologous domain-containing protein</fullName>
    </recommendedName>
</protein>
<dbReference type="HOGENOM" id="CLU_2743683_0_0_1"/>
<sequence length="71" mass="8069">MCYADTNMTEFHKCLARAADRIMQLCPGSRTVNINFNACLLRYSNVSSPNSRMTPIWPLPSTSLRRAMSRT</sequence>
<dbReference type="Gramene" id="LPERR09G05310.2">
    <property type="protein sequence ID" value="LPERR09G05310.2"/>
    <property type="gene ID" value="LPERR09G05310"/>
</dbReference>
<dbReference type="Proteomes" id="UP000032180">
    <property type="component" value="Chromosome 9"/>
</dbReference>
<evidence type="ECO:0000313" key="5">
    <source>
        <dbReference type="Proteomes" id="UP000032180"/>
    </source>
</evidence>
<dbReference type="PROSITE" id="PS51473">
    <property type="entry name" value="GNK2"/>
    <property type="match status" value="1"/>
</dbReference>
<dbReference type="Pfam" id="PF01657">
    <property type="entry name" value="Stress-antifung"/>
    <property type="match status" value="1"/>
</dbReference>
<accession>A0A0D9XD16</accession>
<dbReference type="InterPro" id="IPR002902">
    <property type="entry name" value="GNK2"/>
</dbReference>
<keyword evidence="5" id="KW-1185">Reference proteome</keyword>
<dbReference type="AlphaFoldDB" id="A0A0D9XD16"/>
<keyword evidence="2" id="KW-0677">Repeat</keyword>
<feature type="domain" description="Gnk2-homologous" evidence="3">
    <location>
        <begin position="1"/>
        <end position="48"/>
    </location>
</feature>
<reference evidence="4" key="3">
    <citation type="submission" date="2015-04" db="UniProtKB">
        <authorList>
            <consortium name="EnsemblPlants"/>
        </authorList>
    </citation>
    <scope>IDENTIFICATION</scope>
</reference>
<keyword evidence="1" id="KW-0732">Signal</keyword>